<comment type="caution">
    <text evidence="2">The sequence shown here is derived from an EMBL/GenBank/DDBJ whole genome shotgun (WGS) entry which is preliminary data.</text>
</comment>
<accession>A0A2C0VX97</accession>
<evidence type="ECO:0000256" key="1">
    <source>
        <dbReference type="SAM" id="Phobius"/>
    </source>
</evidence>
<evidence type="ECO:0000313" key="4">
    <source>
        <dbReference type="Proteomes" id="UP000219775"/>
    </source>
</evidence>
<keyword evidence="1" id="KW-0472">Membrane</keyword>
<evidence type="ECO:0000313" key="2">
    <source>
        <dbReference type="EMBL" id="PEM72728.1"/>
    </source>
</evidence>
<sequence>MQVAFLFLYKKKRNHTDFSSFHMDALHLMIIIMKCGNMTIIMFKRFKHEKKKSHHGFLFLYIF</sequence>
<organism evidence="2 4">
    <name type="scientific">Bacillus pseudomycoides</name>
    <dbReference type="NCBI Taxonomy" id="64104"/>
    <lineage>
        <taxon>Bacteria</taxon>
        <taxon>Bacillati</taxon>
        <taxon>Bacillota</taxon>
        <taxon>Bacilli</taxon>
        <taxon>Bacillales</taxon>
        <taxon>Bacillaceae</taxon>
        <taxon>Bacillus</taxon>
        <taxon>Bacillus cereus group</taxon>
    </lineage>
</organism>
<proteinExistence type="predicted"/>
<protein>
    <submittedName>
        <fullName evidence="2">Uncharacterized protein</fullName>
    </submittedName>
</protein>
<name>A0A2B4PDN9_9BACI</name>
<accession>A0A2B4PDN9</accession>
<dbReference type="EMBL" id="NUDP01000009">
    <property type="protein sequence ID" value="PEM72728.1"/>
    <property type="molecule type" value="Genomic_DNA"/>
</dbReference>
<reference evidence="4 5" key="1">
    <citation type="submission" date="2017-09" db="EMBL/GenBank/DDBJ databases">
        <title>Large-scale bioinformatics analysis of Bacillus genomes uncovers conserved roles of natural products in bacterial physiology.</title>
        <authorList>
            <consortium name="Agbiome Team Llc"/>
            <person name="Bleich R.M."/>
            <person name="Grubbs K.J."/>
            <person name="Santa Maria K.C."/>
            <person name="Allen S.E."/>
            <person name="Farag S."/>
            <person name="Shank E.A."/>
            <person name="Bowers A."/>
        </authorList>
    </citation>
    <scope>NUCLEOTIDE SEQUENCE [LARGE SCALE GENOMIC DNA]</scope>
    <source>
        <strain evidence="2 4">AFS009893</strain>
        <strain evidence="3 5">AFS037265</strain>
    </source>
</reference>
<dbReference type="AlphaFoldDB" id="A0A2B4PDN9"/>
<dbReference type="Proteomes" id="UP000221918">
    <property type="component" value="Unassembled WGS sequence"/>
</dbReference>
<evidence type="ECO:0000313" key="3">
    <source>
        <dbReference type="EMBL" id="PHE99754.1"/>
    </source>
</evidence>
<keyword evidence="1" id="KW-0812">Transmembrane</keyword>
<gene>
    <name evidence="2" type="ORF">CN613_03075</name>
    <name evidence="3" type="ORF">COF81_09975</name>
</gene>
<dbReference type="EMBL" id="NUTL01000038">
    <property type="protein sequence ID" value="PHE99754.1"/>
    <property type="molecule type" value="Genomic_DNA"/>
</dbReference>
<feature type="transmembrane region" description="Helical" evidence="1">
    <location>
        <begin position="25"/>
        <end position="43"/>
    </location>
</feature>
<dbReference type="Proteomes" id="UP000219775">
    <property type="component" value="Unassembled WGS sequence"/>
</dbReference>
<keyword evidence="1" id="KW-1133">Transmembrane helix</keyword>
<evidence type="ECO:0000313" key="5">
    <source>
        <dbReference type="Proteomes" id="UP000221918"/>
    </source>
</evidence>